<keyword evidence="2" id="KW-1185">Reference proteome</keyword>
<reference evidence="1 2" key="1">
    <citation type="submission" date="2022-05" db="EMBL/GenBank/DDBJ databases">
        <authorList>
            <person name="Park J.-S."/>
        </authorList>
    </citation>
    <scope>NUCLEOTIDE SEQUENCE [LARGE SCALE GENOMIC DNA]</scope>
    <source>
        <strain evidence="1 2">2012CJ35-5</strain>
    </source>
</reference>
<organism evidence="1 2">
    <name type="scientific">Flagellimonas spongiicola</name>
    <dbReference type="NCBI Taxonomy" id="2942208"/>
    <lineage>
        <taxon>Bacteria</taxon>
        <taxon>Pseudomonadati</taxon>
        <taxon>Bacteroidota</taxon>
        <taxon>Flavobacteriia</taxon>
        <taxon>Flavobacteriales</taxon>
        <taxon>Flavobacteriaceae</taxon>
        <taxon>Flagellimonas</taxon>
    </lineage>
</organism>
<accession>A0ABT0PR35</accession>
<dbReference type="Proteomes" id="UP001203607">
    <property type="component" value="Unassembled WGS sequence"/>
</dbReference>
<comment type="caution">
    <text evidence="1">The sequence shown here is derived from an EMBL/GenBank/DDBJ whole genome shotgun (WGS) entry which is preliminary data.</text>
</comment>
<protein>
    <recommendedName>
        <fullName evidence="3">DUF1842 domain-containing protein</fullName>
    </recommendedName>
</protein>
<gene>
    <name evidence="1" type="ORF">M3P19_07515</name>
</gene>
<dbReference type="RefSeq" id="WP_249657040.1">
    <property type="nucleotide sequence ID" value="NZ_JAMFMA010000002.1"/>
</dbReference>
<sequence length="152" mass="17072">MQSVHLLQTIQQFLGNGPFTAMEITFGAHQVNCAKMGSTLPAKTFNKSRILITNIVGSNLAQMLVMDTQMFYFPFQFAKPSNTEHYSGKMHYLPVPLTGGTMELNANELVLRFGINATTKTMQLQLTHSFSNPLAFEKIPSLNRLETPIRYL</sequence>
<evidence type="ECO:0000313" key="2">
    <source>
        <dbReference type="Proteomes" id="UP001203607"/>
    </source>
</evidence>
<name>A0ABT0PR35_9FLAO</name>
<evidence type="ECO:0008006" key="3">
    <source>
        <dbReference type="Google" id="ProtNLM"/>
    </source>
</evidence>
<proteinExistence type="predicted"/>
<evidence type="ECO:0000313" key="1">
    <source>
        <dbReference type="EMBL" id="MCL6273850.1"/>
    </source>
</evidence>
<dbReference type="EMBL" id="JAMFMA010000002">
    <property type="protein sequence ID" value="MCL6273850.1"/>
    <property type="molecule type" value="Genomic_DNA"/>
</dbReference>